<protein>
    <submittedName>
        <fullName evidence="1">Uncharacterized protein</fullName>
    </submittedName>
</protein>
<dbReference type="OrthoDB" id="9991317at2759"/>
<dbReference type="Proteomes" id="UP000663888">
    <property type="component" value="Unassembled WGS sequence"/>
</dbReference>
<proteinExistence type="predicted"/>
<dbReference type="EMBL" id="CAJMWX010000827">
    <property type="protein sequence ID" value="CAE6433432.1"/>
    <property type="molecule type" value="Genomic_DNA"/>
</dbReference>
<accession>A0A8H3AJN9</accession>
<gene>
    <name evidence="1" type="ORF">RDB_LOCUS38549</name>
</gene>
<organism evidence="1 2">
    <name type="scientific">Rhizoctonia solani</name>
    <dbReference type="NCBI Taxonomy" id="456999"/>
    <lineage>
        <taxon>Eukaryota</taxon>
        <taxon>Fungi</taxon>
        <taxon>Dikarya</taxon>
        <taxon>Basidiomycota</taxon>
        <taxon>Agaricomycotina</taxon>
        <taxon>Agaricomycetes</taxon>
        <taxon>Cantharellales</taxon>
        <taxon>Ceratobasidiaceae</taxon>
        <taxon>Rhizoctonia</taxon>
    </lineage>
</organism>
<comment type="caution">
    <text evidence="1">The sequence shown here is derived from an EMBL/GenBank/DDBJ whole genome shotgun (WGS) entry which is preliminary data.</text>
</comment>
<reference evidence="1" key="1">
    <citation type="submission" date="2021-01" db="EMBL/GenBank/DDBJ databases">
        <authorList>
            <person name="Kaushik A."/>
        </authorList>
    </citation>
    <scope>NUCLEOTIDE SEQUENCE</scope>
    <source>
        <strain evidence="1">AG4-R118</strain>
    </source>
</reference>
<sequence length="299" mass="33506">MGICYQVTAYAATLMSAALRRDQKGNDTLGAEFLGERYHQGEYVLLPKLGGLYQHDALWLLDELWNSRKSFMYLCAGLSKDLPGWSVLLTAIWHHVKRVKNPTMFIKRLRNLSIRFSLTALDPEFDLICNLVAELEDHIPLTPEDNQELPPVDQQDANFMITVFLRIFESENSVRAQSELICYPFGLVYHNALAAQPESAPSLLVAAIERVWKKLGDPGSALTLRERILDSFEYAIRATVSMSIALMSGGEQSKKVTVTVWTKLLRDVNILELVGRLCSIVVISTNGLGDGLLISRSVH</sequence>
<name>A0A8H3AJN9_9AGAM</name>
<evidence type="ECO:0000313" key="2">
    <source>
        <dbReference type="Proteomes" id="UP000663888"/>
    </source>
</evidence>
<evidence type="ECO:0000313" key="1">
    <source>
        <dbReference type="EMBL" id="CAE6433432.1"/>
    </source>
</evidence>
<dbReference type="AlphaFoldDB" id="A0A8H3AJN9"/>